<organism evidence="5 6">
    <name type="scientific">Mucor flavus</name>
    <dbReference type="NCBI Taxonomy" id="439312"/>
    <lineage>
        <taxon>Eukaryota</taxon>
        <taxon>Fungi</taxon>
        <taxon>Fungi incertae sedis</taxon>
        <taxon>Mucoromycota</taxon>
        <taxon>Mucoromycotina</taxon>
        <taxon>Mucoromycetes</taxon>
        <taxon>Mucorales</taxon>
        <taxon>Mucorineae</taxon>
        <taxon>Mucoraceae</taxon>
        <taxon>Mucor</taxon>
    </lineage>
</organism>
<dbReference type="InterPro" id="IPR016197">
    <property type="entry name" value="Chromo-like_dom_sf"/>
</dbReference>
<keyword evidence="2" id="KW-0539">Nucleus</keyword>
<sequence>MILLLFEISRDVPTQQIKLIQSSAASQNEVTDKHYEVQAIIAHRGGPTNYEYLVHWVGYNDEADHTWQTASDFDSTLHIELYWQRRNSGNTKDAPLANTVNNTSRKKANRDKHSDKNASVIKRSQRLFAQQKPLQFLGFLSCHRFLLFCYRLDKLNYSNGITYQKLITGPHNIAAVVINILKKLFYNSNGYSTDGQLTLSMFHTTLISQQPNGFEDYSKVKHTLSTEKADMKLIDDRLAFAQEVVIPEISKLIKETQDNDHARFEKKHRIIKNMYPIGSTVMILNVHRTSKLQERYSGPFTVSGYTKNKAYILIDPQGNLLSRDVATHHLKLINANAASQNTTKDGHYEVRAIIAHRGTPGNYNYLVHWLGYDSPEDHTWQTEKDFDSKHHIQLYWDRRNAGTNSNRPLPASVNNTIRKRGTRDRHSNKNASIIRRSQRTSGNRN</sequence>
<evidence type="ECO:0000256" key="1">
    <source>
        <dbReference type="ARBA" id="ARBA00004123"/>
    </source>
</evidence>
<feature type="region of interest" description="Disordered" evidence="3">
    <location>
        <begin position="90"/>
        <end position="116"/>
    </location>
</feature>
<dbReference type="Proteomes" id="UP001473302">
    <property type="component" value="Unassembled WGS sequence"/>
</dbReference>
<dbReference type="PANTHER" id="PTHR22812">
    <property type="entry name" value="CHROMOBOX PROTEIN"/>
    <property type="match status" value="1"/>
</dbReference>
<feature type="compositionally biased region" description="Basic residues" evidence="3">
    <location>
        <begin position="417"/>
        <end position="428"/>
    </location>
</feature>
<dbReference type="InterPro" id="IPR000953">
    <property type="entry name" value="Chromo/chromo_shadow_dom"/>
</dbReference>
<evidence type="ECO:0000313" key="5">
    <source>
        <dbReference type="EMBL" id="GAA5816977.1"/>
    </source>
</evidence>
<accession>A0ABP9ZCZ4</accession>
<dbReference type="InterPro" id="IPR051219">
    <property type="entry name" value="Heterochromatin_chromo-domain"/>
</dbReference>
<feature type="domain" description="Chromo" evidence="4">
    <location>
        <begin position="348"/>
        <end position="407"/>
    </location>
</feature>
<evidence type="ECO:0000256" key="3">
    <source>
        <dbReference type="SAM" id="MobiDB-lite"/>
    </source>
</evidence>
<feature type="compositionally biased region" description="Polar residues" evidence="3">
    <location>
        <begin position="401"/>
        <end position="416"/>
    </location>
</feature>
<name>A0ABP9ZCZ4_9FUNG</name>
<evidence type="ECO:0000313" key="6">
    <source>
        <dbReference type="Proteomes" id="UP001473302"/>
    </source>
</evidence>
<dbReference type="Pfam" id="PF00385">
    <property type="entry name" value="Chromo"/>
    <property type="match status" value="2"/>
</dbReference>
<dbReference type="SUPFAM" id="SSF54160">
    <property type="entry name" value="Chromo domain-like"/>
    <property type="match status" value="2"/>
</dbReference>
<dbReference type="EMBL" id="BAABUK010000036">
    <property type="protein sequence ID" value="GAA5816977.1"/>
    <property type="molecule type" value="Genomic_DNA"/>
</dbReference>
<dbReference type="PROSITE" id="PS50013">
    <property type="entry name" value="CHROMO_2"/>
    <property type="match status" value="2"/>
</dbReference>
<comment type="subcellular location">
    <subcellularLocation>
        <location evidence="1">Nucleus</location>
    </subcellularLocation>
</comment>
<feature type="region of interest" description="Disordered" evidence="3">
    <location>
        <begin position="399"/>
        <end position="445"/>
    </location>
</feature>
<protein>
    <recommendedName>
        <fullName evidence="4">Chromo domain-containing protein</fullName>
    </recommendedName>
</protein>
<dbReference type="SMART" id="SM00298">
    <property type="entry name" value="CHROMO"/>
    <property type="match status" value="2"/>
</dbReference>
<comment type="caution">
    <text evidence="5">The sequence shown here is derived from an EMBL/GenBank/DDBJ whole genome shotgun (WGS) entry which is preliminary data.</text>
</comment>
<feature type="domain" description="Chromo" evidence="4">
    <location>
        <begin position="35"/>
        <end position="94"/>
    </location>
</feature>
<evidence type="ECO:0000256" key="2">
    <source>
        <dbReference type="ARBA" id="ARBA00023242"/>
    </source>
</evidence>
<reference evidence="5 6" key="1">
    <citation type="submission" date="2024-04" db="EMBL/GenBank/DDBJ databases">
        <title>genome sequences of Mucor flavus KT1a and Helicostylum pulchrum KT1b strains isolated from the surface of a dry-aged beef.</title>
        <authorList>
            <person name="Toyotome T."/>
            <person name="Hosono M."/>
            <person name="Torimaru M."/>
            <person name="Fukuda K."/>
            <person name="Mikami N."/>
        </authorList>
    </citation>
    <scope>NUCLEOTIDE SEQUENCE [LARGE SCALE GENOMIC DNA]</scope>
    <source>
        <strain evidence="5 6">KT1a</strain>
    </source>
</reference>
<dbReference type="InterPro" id="IPR023780">
    <property type="entry name" value="Chromo_domain"/>
</dbReference>
<dbReference type="Gene3D" id="2.40.50.40">
    <property type="match status" value="2"/>
</dbReference>
<proteinExistence type="predicted"/>
<keyword evidence="6" id="KW-1185">Reference proteome</keyword>
<evidence type="ECO:0000259" key="4">
    <source>
        <dbReference type="PROSITE" id="PS50013"/>
    </source>
</evidence>
<gene>
    <name evidence="5" type="ORF">MFLAVUS_010512</name>
</gene>